<dbReference type="Gene3D" id="3.40.50.1820">
    <property type="entry name" value="alpha/beta hydrolase"/>
    <property type="match status" value="1"/>
</dbReference>
<sequence>MLIFSSFSRKETIFFTIIYRTNVSDVNLPAMIDLDWLANIVADNNNFGLVNVNINMAQFVPMSINQDVKKREIIKYVNLCRNEESNPMGDLFIAHVSTGYPLNYNIGKHRQHLFNKIKLCNTAVYRSLNITMKFVDGQTLPVKMNFCSFQHISSSIFPSARNIQKRHSKTMTYNDTIYSIPKFVPSKSWKANITLNTTNKSIYGSCQGGLYPNDERCVAYTYGPDPIQVIECHLPKGSYAPLVVLLIHGGFWSAKFNRSLEDAVGNDLLRFKIVVCNLDYRSIGNDGGYPNTFYDVANGTELIRTIAEEHGFNSDRIIVVGHSAGGQLGGYITGRFRLKPNQPGYSTNPLRPIAFVSQAGVNNLWDGCDHAEETGSGAVISFLGGKYQMYPERYVLSSLAASSNLSVKVQYPSQFLPLEIPIQVITGSADITVPISQTITLAEQAKIAGDNCTEVIVEGEDHFVHLNVSSKSWNRTLTFVLSFIH</sequence>
<dbReference type="InterPro" id="IPR049492">
    <property type="entry name" value="BD-FAE-like_dom"/>
</dbReference>
<dbReference type="AlphaFoldDB" id="A0A816QNB2"/>
<dbReference type="InterPro" id="IPR050300">
    <property type="entry name" value="GDXG_lipolytic_enzyme"/>
</dbReference>
<dbReference type="PANTHER" id="PTHR48081">
    <property type="entry name" value="AB HYDROLASE SUPERFAMILY PROTEIN C4A8.06C"/>
    <property type="match status" value="1"/>
</dbReference>
<protein>
    <recommendedName>
        <fullName evidence="2">BD-FAE-like domain-containing protein</fullName>
    </recommendedName>
</protein>
<evidence type="ECO:0000256" key="1">
    <source>
        <dbReference type="ARBA" id="ARBA00022801"/>
    </source>
</evidence>
<evidence type="ECO:0000259" key="2">
    <source>
        <dbReference type="Pfam" id="PF20434"/>
    </source>
</evidence>
<organism evidence="3 4">
    <name type="scientific">Rotaria magnacalcarata</name>
    <dbReference type="NCBI Taxonomy" id="392030"/>
    <lineage>
        <taxon>Eukaryota</taxon>
        <taxon>Metazoa</taxon>
        <taxon>Spiralia</taxon>
        <taxon>Gnathifera</taxon>
        <taxon>Rotifera</taxon>
        <taxon>Eurotatoria</taxon>
        <taxon>Bdelloidea</taxon>
        <taxon>Philodinida</taxon>
        <taxon>Philodinidae</taxon>
        <taxon>Rotaria</taxon>
    </lineage>
</organism>
<dbReference type="SUPFAM" id="SSF53474">
    <property type="entry name" value="alpha/beta-Hydrolases"/>
    <property type="match status" value="1"/>
</dbReference>
<proteinExistence type="predicted"/>
<reference evidence="3" key="1">
    <citation type="submission" date="2021-02" db="EMBL/GenBank/DDBJ databases">
        <authorList>
            <person name="Nowell W R."/>
        </authorList>
    </citation>
    <scope>NUCLEOTIDE SEQUENCE</scope>
</reference>
<dbReference type="EMBL" id="CAJNRF010004754">
    <property type="protein sequence ID" value="CAF2064128.1"/>
    <property type="molecule type" value="Genomic_DNA"/>
</dbReference>
<dbReference type="GO" id="GO:0016787">
    <property type="term" value="F:hydrolase activity"/>
    <property type="evidence" value="ECO:0007669"/>
    <property type="project" value="UniProtKB-KW"/>
</dbReference>
<name>A0A816QNB2_9BILA</name>
<dbReference type="Proteomes" id="UP000663856">
    <property type="component" value="Unassembled WGS sequence"/>
</dbReference>
<evidence type="ECO:0000313" key="4">
    <source>
        <dbReference type="Proteomes" id="UP000663856"/>
    </source>
</evidence>
<comment type="caution">
    <text evidence="3">The sequence shown here is derived from an EMBL/GenBank/DDBJ whole genome shotgun (WGS) entry which is preliminary data.</text>
</comment>
<gene>
    <name evidence="3" type="ORF">WKI299_LOCUS12718</name>
</gene>
<dbReference type="InterPro" id="IPR029058">
    <property type="entry name" value="AB_hydrolase_fold"/>
</dbReference>
<feature type="domain" description="BD-FAE-like" evidence="2">
    <location>
        <begin position="234"/>
        <end position="443"/>
    </location>
</feature>
<accession>A0A816QNB2</accession>
<evidence type="ECO:0000313" key="3">
    <source>
        <dbReference type="EMBL" id="CAF2064128.1"/>
    </source>
</evidence>
<dbReference type="Pfam" id="PF20434">
    <property type="entry name" value="BD-FAE"/>
    <property type="match status" value="1"/>
</dbReference>
<keyword evidence="1" id="KW-0378">Hydrolase</keyword>